<dbReference type="GO" id="GO:0003777">
    <property type="term" value="F:microtubule motor activity"/>
    <property type="evidence" value="ECO:0007669"/>
    <property type="project" value="InterPro"/>
</dbReference>
<reference evidence="3 4" key="1">
    <citation type="submission" date="2019-04" db="EMBL/GenBank/DDBJ databases">
        <title>High contiguity whole genome sequence and gene annotation resource for two Venturia nashicola isolates.</title>
        <authorList>
            <person name="Prokchorchik M."/>
            <person name="Won K."/>
            <person name="Lee Y."/>
            <person name="Choi E.D."/>
            <person name="Segonzac C."/>
            <person name="Sohn K.H."/>
        </authorList>
    </citation>
    <scope>NUCLEOTIDE SEQUENCE [LARGE SCALE GENOMIC DNA]</scope>
    <source>
        <strain evidence="3 4">PRI2</strain>
    </source>
</reference>
<proteinExistence type="inferred from homology"/>
<dbReference type="InterPro" id="IPR027640">
    <property type="entry name" value="Kinesin-like_fam"/>
</dbReference>
<evidence type="ECO:0000313" key="3">
    <source>
        <dbReference type="EMBL" id="TID20595.1"/>
    </source>
</evidence>
<dbReference type="Proteomes" id="UP000298493">
    <property type="component" value="Unassembled WGS sequence"/>
</dbReference>
<feature type="binding site" evidence="1">
    <location>
        <begin position="129"/>
        <end position="136"/>
    </location>
    <ligand>
        <name>ATP</name>
        <dbReference type="ChEBI" id="CHEBI:30616"/>
    </ligand>
</feature>
<dbReference type="GO" id="GO:0005524">
    <property type="term" value="F:ATP binding"/>
    <property type="evidence" value="ECO:0007669"/>
    <property type="project" value="UniProtKB-UniRule"/>
</dbReference>
<name>A0A4Z1NZ75_9PEZI</name>
<dbReference type="GO" id="GO:0008017">
    <property type="term" value="F:microtubule binding"/>
    <property type="evidence" value="ECO:0007669"/>
    <property type="project" value="InterPro"/>
</dbReference>
<dbReference type="PRINTS" id="PR00380">
    <property type="entry name" value="KINESINHEAVY"/>
</dbReference>
<evidence type="ECO:0000259" key="2">
    <source>
        <dbReference type="PROSITE" id="PS50067"/>
    </source>
</evidence>
<dbReference type="InterPro" id="IPR001752">
    <property type="entry name" value="Kinesin_motor_dom"/>
</dbReference>
<gene>
    <name evidence="3" type="ORF">E6O75_ATG05359</name>
</gene>
<dbReference type="STRING" id="86259.A0A4Z1NZ75"/>
<comment type="caution">
    <text evidence="3">The sequence shown here is derived from an EMBL/GenBank/DDBJ whole genome shotgun (WGS) entry which is preliminary data.</text>
</comment>
<evidence type="ECO:0000256" key="1">
    <source>
        <dbReference type="PROSITE-ProRule" id="PRU00283"/>
    </source>
</evidence>
<dbReference type="GO" id="GO:0016887">
    <property type="term" value="F:ATP hydrolysis activity"/>
    <property type="evidence" value="ECO:0007669"/>
    <property type="project" value="TreeGrafter"/>
</dbReference>
<dbReference type="PROSITE" id="PS50067">
    <property type="entry name" value="KINESIN_MOTOR_2"/>
    <property type="match status" value="1"/>
</dbReference>
<accession>A0A4Z1NZ75</accession>
<keyword evidence="4" id="KW-1185">Reference proteome</keyword>
<protein>
    <submittedName>
        <fullName evidence="3">Diatom spindle kinesin 1</fullName>
    </submittedName>
</protein>
<dbReference type="InterPro" id="IPR027417">
    <property type="entry name" value="P-loop_NTPase"/>
</dbReference>
<dbReference type="SMART" id="SM00129">
    <property type="entry name" value="KISc"/>
    <property type="match status" value="1"/>
</dbReference>
<dbReference type="SUPFAM" id="SSF52540">
    <property type="entry name" value="P-loop containing nucleoside triphosphate hydrolases"/>
    <property type="match status" value="1"/>
</dbReference>
<keyword evidence="1" id="KW-0505">Motor protein</keyword>
<organism evidence="3 4">
    <name type="scientific">Venturia nashicola</name>
    <dbReference type="NCBI Taxonomy" id="86259"/>
    <lineage>
        <taxon>Eukaryota</taxon>
        <taxon>Fungi</taxon>
        <taxon>Dikarya</taxon>
        <taxon>Ascomycota</taxon>
        <taxon>Pezizomycotina</taxon>
        <taxon>Dothideomycetes</taxon>
        <taxon>Pleosporomycetidae</taxon>
        <taxon>Venturiales</taxon>
        <taxon>Venturiaceae</taxon>
        <taxon>Venturia</taxon>
    </lineage>
</organism>
<dbReference type="GO" id="GO:0007018">
    <property type="term" value="P:microtubule-based movement"/>
    <property type="evidence" value="ECO:0007669"/>
    <property type="project" value="InterPro"/>
</dbReference>
<dbReference type="GO" id="GO:0005871">
    <property type="term" value="C:kinesin complex"/>
    <property type="evidence" value="ECO:0007669"/>
    <property type="project" value="TreeGrafter"/>
</dbReference>
<dbReference type="PANTHER" id="PTHR24115">
    <property type="entry name" value="KINESIN-RELATED"/>
    <property type="match status" value="1"/>
</dbReference>
<dbReference type="Gene3D" id="3.40.850.10">
    <property type="entry name" value="Kinesin motor domain"/>
    <property type="match status" value="1"/>
</dbReference>
<sequence length="661" mass="72965">MTISALPENAPDIFKELVAKFKPTPYDAKKKDITTNPDTVIGVRIKPLSSEEVKANDAYAVLPRLGAGNVVDLHELKMTARGQILDSSSYRLDKVYGPNVSTDVIYDGLVKPLLHLAWGGGIGTLFAYGQTGSGKTFTVNGIEKNVARELMSGTLDGTRTISVSMIELAGNLTYDLINDRKPVSIFEDTFNEVMFVGASETQINTAEDFVQLIDQANTFRAIASTEKNDTSSRSHAICRISIANPSIPSAPAGLLYLVDLAGSEGARDVVDHKSDRMKEAREINKSLSVLTDCIRGRAQADTPSSGKLYIPFRQANLTKALKHVFDPDIRRASKTSVITCVNPSFLDGQQSKNTLRYAEMLRVAVPHSNVLKFDKERPITWSNEDAQEWISKNSGTPAIDPKILAPFESGAQLIRIPQPEFVQRCLKTPGVNELQAQAFFEKVWRQHIDNPKKKPTKPLTAPIVAKDNSHLPFDLRIKPGMIVLYNSIHDKIKDPLALILCPDWAVETHVVDIRNVEVKGERNVGRKRYLCAVMAPAAMNGAFELSVGRQVLVDLADMEEEVSMEGYGTDVLTWKILVLSSIKAEKNLKALGASIDVVLQLRILGRNIEPNPISPKLQFSIPFPGTTLTPHNDYDYMNPSRIHQNPPLPICGRWKGLAKKP</sequence>
<dbReference type="Pfam" id="PF00225">
    <property type="entry name" value="Kinesin"/>
    <property type="match status" value="1"/>
</dbReference>
<dbReference type="GO" id="GO:0005819">
    <property type="term" value="C:spindle"/>
    <property type="evidence" value="ECO:0007669"/>
    <property type="project" value="TreeGrafter"/>
</dbReference>
<dbReference type="PANTHER" id="PTHR24115:SF0">
    <property type="entry name" value="FI21273P1-RELATED"/>
    <property type="match status" value="1"/>
</dbReference>
<feature type="domain" description="Kinesin motor" evidence="2">
    <location>
        <begin position="38"/>
        <end position="364"/>
    </location>
</feature>
<dbReference type="InterPro" id="IPR036961">
    <property type="entry name" value="Kinesin_motor_dom_sf"/>
</dbReference>
<dbReference type="GO" id="GO:0005874">
    <property type="term" value="C:microtubule"/>
    <property type="evidence" value="ECO:0007669"/>
    <property type="project" value="TreeGrafter"/>
</dbReference>
<comment type="similarity">
    <text evidence="1">Belongs to the TRAFAC class myosin-kinesin ATPase superfamily. Kinesin family.</text>
</comment>
<keyword evidence="1" id="KW-0547">Nucleotide-binding</keyword>
<dbReference type="EMBL" id="SNSC02000010">
    <property type="protein sequence ID" value="TID20595.1"/>
    <property type="molecule type" value="Genomic_DNA"/>
</dbReference>
<evidence type="ECO:0000313" key="4">
    <source>
        <dbReference type="Proteomes" id="UP000298493"/>
    </source>
</evidence>
<keyword evidence="1" id="KW-0067">ATP-binding</keyword>
<dbReference type="AlphaFoldDB" id="A0A4Z1NZ75"/>